<proteinExistence type="predicted"/>
<dbReference type="HOGENOM" id="CLU_641745_0_0_1"/>
<feature type="compositionally biased region" description="Basic and acidic residues" evidence="1">
    <location>
        <begin position="395"/>
        <end position="406"/>
    </location>
</feature>
<evidence type="ECO:0000313" key="3">
    <source>
        <dbReference type="Proteomes" id="UP000001449"/>
    </source>
</evidence>
<name>B8BZB3_THAPS</name>
<feature type="region of interest" description="Disordered" evidence="1">
    <location>
        <begin position="385"/>
        <end position="428"/>
    </location>
</feature>
<protein>
    <submittedName>
        <fullName evidence="2">Uncharacterized protein</fullName>
    </submittedName>
</protein>
<dbReference type="KEGG" id="tps:THAPSDRAFT_22257"/>
<dbReference type="PaxDb" id="35128-Thaps22257"/>
<reference evidence="2 3" key="2">
    <citation type="journal article" date="2008" name="Nature">
        <title>The Phaeodactylum genome reveals the evolutionary history of diatom genomes.</title>
        <authorList>
            <person name="Bowler C."/>
            <person name="Allen A.E."/>
            <person name="Badger J.H."/>
            <person name="Grimwood J."/>
            <person name="Jabbari K."/>
            <person name="Kuo A."/>
            <person name="Maheswari U."/>
            <person name="Martens C."/>
            <person name="Maumus F."/>
            <person name="Otillar R.P."/>
            <person name="Rayko E."/>
            <person name="Salamov A."/>
            <person name="Vandepoele K."/>
            <person name="Beszteri B."/>
            <person name="Gruber A."/>
            <person name="Heijde M."/>
            <person name="Katinka M."/>
            <person name="Mock T."/>
            <person name="Valentin K."/>
            <person name="Verret F."/>
            <person name="Berges J.A."/>
            <person name="Brownlee C."/>
            <person name="Cadoret J.P."/>
            <person name="Chiovitti A."/>
            <person name="Choi C.J."/>
            <person name="Coesel S."/>
            <person name="De Martino A."/>
            <person name="Detter J.C."/>
            <person name="Durkin C."/>
            <person name="Falciatore A."/>
            <person name="Fournet J."/>
            <person name="Haruta M."/>
            <person name="Huysman M.J."/>
            <person name="Jenkins B.D."/>
            <person name="Jiroutova K."/>
            <person name="Jorgensen R.E."/>
            <person name="Joubert Y."/>
            <person name="Kaplan A."/>
            <person name="Kroger N."/>
            <person name="Kroth P.G."/>
            <person name="La Roche J."/>
            <person name="Lindquist E."/>
            <person name="Lommer M."/>
            <person name="Martin-Jezequel V."/>
            <person name="Lopez P.J."/>
            <person name="Lucas S."/>
            <person name="Mangogna M."/>
            <person name="McGinnis K."/>
            <person name="Medlin L.K."/>
            <person name="Montsant A."/>
            <person name="Oudot-Le Secq M.P."/>
            <person name="Napoli C."/>
            <person name="Obornik M."/>
            <person name="Parker M.S."/>
            <person name="Petit J.L."/>
            <person name="Porcel B.M."/>
            <person name="Poulsen N."/>
            <person name="Robison M."/>
            <person name="Rychlewski L."/>
            <person name="Rynearson T.A."/>
            <person name="Schmutz J."/>
            <person name="Shapiro H."/>
            <person name="Siaut M."/>
            <person name="Stanley M."/>
            <person name="Sussman M.R."/>
            <person name="Taylor A.R."/>
            <person name="Vardi A."/>
            <person name="von Dassow P."/>
            <person name="Vyverman W."/>
            <person name="Willis A."/>
            <person name="Wyrwicz L.S."/>
            <person name="Rokhsar D.S."/>
            <person name="Weissenbach J."/>
            <person name="Armbrust E.V."/>
            <person name="Green B.R."/>
            <person name="Van de Peer Y."/>
            <person name="Grigoriev I.V."/>
        </authorList>
    </citation>
    <scope>NUCLEOTIDE SEQUENCE [LARGE SCALE GENOMIC DNA]</scope>
    <source>
        <strain evidence="2 3">CCMP1335</strain>
    </source>
</reference>
<dbReference type="EMBL" id="CM000641">
    <property type="protein sequence ID" value="EED92853.1"/>
    <property type="molecule type" value="Genomic_DNA"/>
</dbReference>
<keyword evidence="3" id="KW-1185">Reference proteome</keyword>
<feature type="compositionally biased region" description="Low complexity" evidence="1">
    <location>
        <begin position="148"/>
        <end position="170"/>
    </location>
</feature>
<dbReference type="GeneID" id="7453375"/>
<evidence type="ECO:0000313" key="2">
    <source>
        <dbReference type="EMBL" id="EED92853.1"/>
    </source>
</evidence>
<dbReference type="Gene3D" id="3.10.200.10">
    <property type="entry name" value="Alpha carbonic anhydrase"/>
    <property type="match status" value="1"/>
</dbReference>
<feature type="compositionally biased region" description="Polar residues" evidence="1">
    <location>
        <begin position="96"/>
        <end position="117"/>
    </location>
</feature>
<feature type="region of interest" description="Disordered" evidence="1">
    <location>
        <begin position="96"/>
        <end position="179"/>
    </location>
</feature>
<dbReference type="Proteomes" id="UP000001449">
    <property type="component" value="Chromosome 4"/>
</dbReference>
<dbReference type="InParanoid" id="B8BZB3"/>
<gene>
    <name evidence="2" type="ORF">THAPSDRAFT_22257</name>
</gene>
<reference evidence="2 3" key="1">
    <citation type="journal article" date="2004" name="Science">
        <title>The genome of the diatom Thalassiosira pseudonana: ecology, evolution, and metabolism.</title>
        <authorList>
            <person name="Armbrust E.V."/>
            <person name="Berges J.A."/>
            <person name="Bowler C."/>
            <person name="Green B.R."/>
            <person name="Martinez D."/>
            <person name="Putnam N.H."/>
            <person name="Zhou S."/>
            <person name="Allen A.E."/>
            <person name="Apt K.E."/>
            <person name="Bechner M."/>
            <person name="Brzezinski M.A."/>
            <person name="Chaal B.K."/>
            <person name="Chiovitti A."/>
            <person name="Davis A.K."/>
            <person name="Demarest M.S."/>
            <person name="Detter J.C."/>
            <person name="Glavina T."/>
            <person name="Goodstein D."/>
            <person name="Hadi M.Z."/>
            <person name="Hellsten U."/>
            <person name="Hildebrand M."/>
            <person name="Jenkins B.D."/>
            <person name="Jurka J."/>
            <person name="Kapitonov V.V."/>
            <person name="Kroger N."/>
            <person name="Lau W.W."/>
            <person name="Lane T.W."/>
            <person name="Larimer F.W."/>
            <person name="Lippmeier J.C."/>
            <person name="Lucas S."/>
            <person name="Medina M."/>
            <person name="Montsant A."/>
            <person name="Obornik M."/>
            <person name="Parker M.S."/>
            <person name="Palenik B."/>
            <person name="Pazour G.J."/>
            <person name="Richardson P.M."/>
            <person name="Rynearson T.A."/>
            <person name="Saito M.A."/>
            <person name="Schwartz D.C."/>
            <person name="Thamatrakoln K."/>
            <person name="Valentin K."/>
            <person name="Vardi A."/>
            <person name="Wilkerson F.P."/>
            <person name="Rokhsar D.S."/>
        </authorList>
    </citation>
    <scope>NUCLEOTIDE SEQUENCE [LARGE SCALE GENOMIC DNA]</scope>
    <source>
        <strain evidence="2 3">CCMP1335</strain>
    </source>
</reference>
<dbReference type="InterPro" id="IPR036398">
    <property type="entry name" value="CA_dom_sf"/>
</dbReference>
<accession>B8BZB3</accession>
<dbReference type="SUPFAM" id="SSF51069">
    <property type="entry name" value="Carbonic anhydrase"/>
    <property type="match status" value="1"/>
</dbReference>
<feature type="compositionally biased region" description="Pro residues" evidence="1">
    <location>
        <begin position="132"/>
        <end position="147"/>
    </location>
</feature>
<dbReference type="RefSeq" id="XP_002289316.1">
    <property type="nucleotide sequence ID" value="XM_002289280.1"/>
</dbReference>
<sequence>MTRVSNIDSMMDGFGKLSRRAKILYLSSLAVSLAMVVFGACVLTLDYTTRTTSKVENSIGGVVNADDSDEAKIQIETQTPTLSPSSSPIYTEKLSLVSSPAPSTSNLRATSAPTNSPVDIGTLQPVTRKPVQPKPTPRPASPKPSSPPSTRYPSISPSQHPTNSPSLSPVTPSPPPTLTQSILPSITNMPSLESLFQSHEVPKDPKPTYFNYNGNSDYGPRSWENVTLLNSTENYWHEFGFNDNQCGVGAQSPIDVCTTPMRHCQEHHEFRSKLRVLMHRREGDEPDPPHVDFAGVGAKSLDLLNIDIKIPSEHTVCGRRYDGEMQYYFYHPVKGSLIVIAWLFDAQNEFASNEHLQLVIDEFQALYDDTEGACLVNMTLNETGVTAPPHQRLSSRSDRELEKENHGCSGSNLNGPAPSNAEYPIQQP</sequence>
<evidence type="ECO:0000256" key="1">
    <source>
        <dbReference type="SAM" id="MobiDB-lite"/>
    </source>
</evidence>
<organism evidence="2 3">
    <name type="scientific">Thalassiosira pseudonana</name>
    <name type="common">Marine diatom</name>
    <name type="synonym">Cyclotella nana</name>
    <dbReference type="NCBI Taxonomy" id="35128"/>
    <lineage>
        <taxon>Eukaryota</taxon>
        <taxon>Sar</taxon>
        <taxon>Stramenopiles</taxon>
        <taxon>Ochrophyta</taxon>
        <taxon>Bacillariophyta</taxon>
        <taxon>Coscinodiscophyceae</taxon>
        <taxon>Thalassiosirophycidae</taxon>
        <taxon>Thalassiosirales</taxon>
        <taxon>Thalassiosiraceae</taxon>
        <taxon>Thalassiosira</taxon>
    </lineage>
</organism>
<dbReference type="AlphaFoldDB" id="B8BZB3"/>